<keyword evidence="11" id="KW-1185">Reference proteome</keyword>
<dbReference type="OrthoDB" id="1654884at2759"/>
<dbReference type="AlphaFoldDB" id="A0A9Q1GXX2"/>
<dbReference type="GO" id="GO:0006412">
    <property type="term" value="P:translation"/>
    <property type="evidence" value="ECO:0007669"/>
    <property type="project" value="InterPro"/>
</dbReference>
<dbReference type="GO" id="GO:0005743">
    <property type="term" value="C:mitochondrial inner membrane"/>
    <property type="evidence" value="ECO:0007669"/>
    <property type="project" value="UniProtKB-ARBA"/>
</dbReference>
<dbReference type="InterPro" id="IPR018102">
    <property type="entry name" value="Ribosomal_uS11_CS"/>
</dbReference>
<evidence type="ECO:0000256" key="5">
    <source>
        <dbReference type="ARBA" id="ARBA00023128"/>
    </source>
</evidence>
<comment type="similarity">
    <text evidence="2 9">Belongs to the universal ribosomal protein uS11 family.</text>
</comment>
<organism evidence="10 11">
    <name type="scientific">Holothuria leucospilota</name>
    <name type="common">Black long sea cucumber</name>
    <name type="synonym">Mertensiothuria leucospilota</name>
    <dbReference type="NCBI Taxonomy" id="206669"/>
    <lineage>
        <taxon>Eukaryota</taxon>
        <taxon>Metazoa</taxon>
        <taxon>Echinodermata</taxon>
        <taxon>Eleutherozoa</taxon>
        <taxon>Echinozoa</taxon>
        <taxon>Holothuroidea</taxon>
        <taxon>Aspidochirotacea</taxon>
        <taxon>Aspidochirotida</taxon>
        <taxon>Holothuriidae</taxon>
        <taxon>Holothuria</taxon>
    </lineage>
</organism>
<dbReference type="Pfam" id="PF00411">
    <property type="entry name" value="Ribosomal_S11"/>
    <property type="match status" value="1"/>
</dbReference>
<evidence type="ECO:0000313" key="10">
    <source>
        <dbReference type="EMBL" id="KAJ8028872.1"/>
    </source>
</evidence>
<gene>
    <name evidence="10" type="ORF">HOLleu_28119</name>
</gene>
<evidence type="ECO:0000313" key="11">
    <source>
        <dbReference type="Proteomes" id="UP001152320"/>
    </source>
</evidence>
<evidence type="ECO:0000256" key="2">
    <source>
        <dbReference type="ARBA" id="ARBA00006194"/>
    </source>
</evidence>
<comment type="subcellular location">
    <subcellularLocation>
        <location evidence="1">Mitochondrion</location>
    </subcellularLocation>
</comment>
<dbReference type="EMBL" id="JAIZAY010000014">
    <property type="protein sequence ID" value="KAJ8028872.1"/>
    <property type="molecule type" value="Genomic_DNA"/>
</dbReference>
<name>A0A9Q1GXX2_HOLLE</name>
<dbReference type="PANTHER" id="PTHR11759">
    <property type="entry name" value="40S RIBOSOMAL PROTEIN S14/30S RIBOSOMAL PROTEIN S11"/>
    <property type="match status" value="1"/>
</dbReference>
<dbReference type="PROSITE" id="PS00054">
    <property type="entry name" value="RIBOSOMAL_S11"/>
    <property type="match status" value="1"/>
</dbReference>
<dbReference type="SUPFAM" id="SSF53137">
    <property type="entry name" value="Translational machinery components"/>
    <property type="match status" value="1"/>
</dbReference>
<proteinExistence type="inferred from homology"/>
<dbReference type="PIRSF" id="PIRSF002131">
    <property type="entry name" value="Ribosomal_S11"/>
    <property type="match status" value="1"/>
</dbReference>
<evidence type="ECO:0000256" key="7">
    <source>
        <dbReference type="ARBA" id="ARBA00070326"/>
    </source>
</evidence>
<dbReference type="FunFam" id="3.30.420.80:FF:000006">
    <property type="entry name" value="28S ribosomal protein S11, mitochondrial"/>
    <property type="match status" value="1"/>
</dbReference>
<dbReference type="InterPro" id="IPR036967">
    <property type="entry name" value="Ribosomal_uS11_sf"/>
</dbReference>
<comment type="caution">
    <text evidence="10">The sequence shown here is derived from an EMBL/GenBank/DDBJ whole genome shotgun (WGS) entry which is preliminary data.</text>
</comment>
<evidence type="ECO:0000256" key="1">
    <source>
        <dbReference type="ARBA" id="ARBA00004173"/>
    </source>
</evidence>
<accession>A0A9Q1GXX2</accession>
<keyword evidence="5" id="KW-0496">Mitochondrion</keyword>
<evidence type="ECO:0000256" key="9">
    <source>
        <dbReference type="RuleBase" id="RU003629"/>
    </source>
</evidence>
<dbReference type="GO" id="GO:0003735">
    <property type="term" value="F:structural constituent of ribosome"/>
    <property type="evidence" value="ECO:0007669"/>
    <property type="project" value="InterPro"/>
</dbReference>
<dbReference type="GO" id="GO:0005763">
    <property type="term" value="C:mitochondrial small ribosomal subunit"/>
    <property type="evidence" value="ECO:0007669"/>
    <property type="project" value="UniProtKB-ARBA"/>
</dbReference>
<keyword evidence="6 9" id="KW-0687">Ribonucleoprotein</keyword>
<dbReference type="InterPro" id="IPR001971">
    <property type="entry name" value="Ribosomal_uS11"/>
</dbReference>
<evidence type="ECO:0000256" key="8">
    <source>
        <dbReference type="ARBA" id="ARBA00079427"/>
    </source>
</evidence>
<evidence type="ECO:0000256" key="6">
    <source>
        <dbReference type="ARBA" id="ARBA00023274"/>
    </source>
</evidence>
<dbReference type="HAMAP" id="MF_01310">
    <property type="entry name" value="Ribosomal_uS11"/>
    <property type="match status" value="1"/>
</dbReference>
<evidence type="ECO:0000256" key="3">
    <source>
        <dbReference type="ARBA" id="ARBA00022946"/>
    </source>
</evidence>
<sequence>MKIARKSTILPHSKDSLVFNGIPFEKIPVVHIKASYNNTIITVTDHVCADILLTCSCGTEGFKNAKKSTSIAGQTVGIAAATKALAKGVKMVRVMVRGLGPGRQSSIKGLQMGGLDIISITDNTPVPHNGCRPRKARRL</sequence>
<keyword evidence="3" id="KW-0809">Transit peptide</keyword>
<reference evidence="10" key="1">
    <citation type="submission" date="2021-10" db="EMBL/GenBank/DDBJ databases">
        <title>Tropical sea cucumber genome reveals ecological adaptation and Cuvierian tubules defense mechanism.</title>
        <authorList>
            <person name="Chen T."/>
        </authorList>
    </citation>
    <scope>NUCLEOTIDE SEQUENCE</scope>
    <source>
        <strain evidence="10">Nanhai2018</strain>
        <tissue evidence="10">Muscle</tissue>
    </source>
</reference>
<evidence type="ECO:0000256" key="4">
    <source>
        <dbReference type="ARBA" id="ARBA00022980"/>
    </source>
</evidence>
<keyword evidence="4 9" id="KW-0689">Ribosomal protein</keyword>
<protein>
    <recommendedName>
        <fullName evidence="7">Small ribosomal subunit protein uS11m</fullName>
    </recommendedName>
    <alternativeName>
        <fullName evidence="8">28S ribosomal protein S11, mitochondrial</fullName>
    </alternativeName>
</protein>
<dbReference type="Proteomes" id="UP001152320">
    <property type="component" value="Chromosome 14"/>
</dbReference>
<dbReference type="Gene3D" id="3.30.420.80">
    <property type="entry name" value="Ribosomal protein S11"/>
    <property type="match status" value="1"/>
</dbReference>
<dbReference type="NCBIfam" id="NF003698">
    <property type="entry name" value="PRK05309.1"/>
    <property type="match status" value="1"/>
</dbReference>